<reference evidence="2" key="1">
    <citation type="journal article" date="1997" name="Nucleic Acids Res.">
        <title>tRNAscan-SE: a program for improved detection of transfer RNA genes in genomic sequence.</title>
        <authorList>
            <person name="Lowe T.M."/>
            <person name="Eddy S.R."/>
        </authorList>
    </citation>
    <scope>NUCLEOTIDE SEQUENCE [LARGE SCALE GENOMIC DNA]</scope>
</reference>
<gene>
    <name evidence="3" type="primary">LOC108616667</name>
</gene>
<dbReference type="GeneID" id="108616667"/>
<proteinExistence type="inferred from homology"/>
<reference evidence="3" key="3">
    <citation type="submission" date="2025-08" db="UniProtKB">
        <authorList>
            <consortium name="RefSeq"/>
        </authorList>
    </citation>
    <scope>IDENTIFICATION</scope>
    <source>
        <tissue evidence="3">Whole organism</tissue>
    </source>
</reference>
<dbReference type="RefSeq" id="XP_017867538.1">
    <property type="nucleotide sequence ID" value="XM_018012049.1"/>
</dbReference>
<protein>
    <submittedName>
        <fullName evidence="3">Protein EFR3 homolog cmp44E</fullName>
    </submittedName>
</protein>
<organism evidence="2 3">
    <name type="scientific">Drosophila arizonae</name>
    <name type="common">Fruit fly</name>
    <dbReference type="NCBI Taxonomy" id="7263"/>
    <lineage>
        <taxon>Eukaryota</taxon>
        <taxon>Metazoa</taxon>
        <taxon>Ecdysozoa</taxon>
        <taxon>Arthropoda</taxon>
        <taxon>Hexapoda</taxon>
        <taxon>Insecta</taxon>
        <taxon>Pterygota</taxon>
        <taxon>Neoptera</taxon>
        <taxon>Endopterygota</taxon>
        <taxon>Diptera</taxon>
        <taxon>Brachycera</taxon>
        <taxon>Muscomorpha</taxon>
        <taxon>Ephydroidea</taxon>
        <taxon>Drosophilidae</taxon>
        <taxon>Drosophila</taxon>
    </lineage>
</organism>
<comment type="similarity">
    <text evidence="1">Belongs to the EFR3 family.</text>
</comment>
<dbReference type="PANTHER" id="PTHR12444:SF8">
    <property type="entry name" value="PROTEIN EFR3 HOMOLOG CMP44E"/>
    <property type="match status" value="1"/>
</dbReference>
<reference evidence="2" key="2">
    <citation type="journal article" date="2016" name="G3 (Bethesda)">
        <title>Genome Evolution in Three Species of Cactophilic Drosophila.</title>
        <authorList>
            <person name="Sanchez-Flores A."/>
            <person name="Penazola F."/>
            <person name="Carpinteyro-Ponce J."/>
            <person name="Nazario-Yepiz N."/>
            <person name="Abreu-Goodger C."/>
            <person name="Machado C.A."/>
            <person name="Markow T.A."/>
        </authorList>
    </citation>
    <scope>NUCLEOTIDE SEQUENCE [LARGE SCALE GENOMIC DNA]</scope>
</reference>
<dbReference type="Pfam" id="PF21052">
    <property type="entry name" value="EFR3_ARM"/>
    <property type="match status" value="1"/>
</dbReference>
<dbReference type="InterPro" id="IPR049152">
    <property type="entry name" value="EFR3-like_ARM"/>
</dbReference>
<dbReference type="Proteomes" id="UP000694904">
    <property type="component" value="Chromosome 5"/>
</dbReference>
<evidence type="ECO:0000313" key="2">
    <source>
        <dbReference type="Proteomes" id="UP000694904"/>
    </source>
</evidence>
<dbReference type="InterPro" id="IPR011989">
    <property type="entry name" value="ARM-like"/>
</dbReference>
<evidence type="ECO:0000313" key="3">
    <source>
        <dbReference type="RefSeq" id="XP_017867538.1"/>
    </source>
</evidence>
<dbReference type="SUPFAM" id="SSF48371">
    <property type="entry name" value="ARM repeat"/>
    <property type="match status" value="1"/>
</dbReference>
<sequence length="808" mass="91338">MPGCCGCCSALRPRYKRLVDNIFPVNPEDGLVKSNMEKLTFYSLSSPDKLDRIGEYLYQKATKDINRKRYKLAEIAMEAMDLLLQACHAQTTLNLFVESFLRMVQKLLEDSNPNLKIMATNSFVKFANINEDTPSYHRRYDFFISKFSSMCHSDSHDLRDSLRLAGIKGLQGVIRKTVSDDLVENIWEAQHMEKIVPSLLFNMQFCVNVMFVKKNLLASGDLTPVEDATNVTPPVLAEEVLRELVGRASFGHIRSVLKPLLTHLDRHELWVPNTFAIHTFRIVMISIQPQYSYTVVETLMQHLDNNFKSSPKTRTSLAVVLSKIIAIAAGESVGPSALDIINNLLTHLRTSVSTTTEITPEESQYQEALINALGEFANHHPDYQKIEIMLFIMNTVPDLSKKSKSDQMLQNILLKSLLKVGNQYSTVSFEKAFPASFLQPLLRMARAPHDPTRIIVMQIFQALLDRHQNEKVLSTVSVKPYPALSQEPPSRSDIIFTHKYGANIMQALIDSMALSDRVDALTSSYNTAALLIVEMSCSETVQEFLLFILGIQQVASTVETLGAVHRCNLHSIAIALLVLISRVSGINNLLEYAQKIIEARREEAIYYLPPLLEPKKVVTKNLNLALPHLSIDKLALGECLQNAGMDAQRLNTGAPYTLNQTDNPGHRHSWVESVSNHMTQRNSSADLTLYNGDVDSVNSSPGVCKKALSPEYNFDAMKRALAEPTEAAKREQRERQMQIVRTFREGEFDELIRRTEPKHDLIQNRLNELFNSLAVERQITQSDSKTAQLQTTNEKPVYETKFPELFYY</sequence>
<dbReference type="InterPro" id="IPR016024">
    <property type="entry name" value="ARM-type_fold"/>
</dbReference>
<dbReference type="InterPro" id="IPR051851">
    <property type="entry name" value="EFR3_Homologs"/>
</dbReference>
<evidence type="ECO:0000256" key="1">
    <source>
        <dbReference type="ARBA" id="ARBA00010216"/>
    </source>
</evidence>
<keyword evidence="2" id="KW-1185">Reference proteome</keyword>
<accession>A0ABM1PK02</accession>
<name>A0ABM1PK02_DROAR</name>
<dbReference type="Gene3D" id="1.25.10.10">
    <property type="entry name" value="Leucine-rich Repeat Variant"/>
    <property type="match status" value="1"/>
</dbReference>
<dbReference type="PANTHER" id="PTHR12444">
    <property type="entry name" value="PROTEIN EFR3 HOMOLOG CMP44E"/>
    <property type="match status" value="1"/>
</dbReference>